<dbReference type="Gene3D" id="2.40.400.10">
    <property type="entry name" value="Acetoacetate decarboxylase-like"/>
    <property type="match status" value="1"/>
</dbReference>
<dbReference type="SUPFAM" id="SSF160104">
    <property type="entry name" value="Acetoacetate decarboxylase-like"/>
    <property type="match status" value="1"/>
</dbReference>
<evidence type="ECO:0000313" key="2">
    <source>
        <dbReference type="Proteomes" id="UP001342314"/>
    </source>
</evidence>
<evidence type="ECO:0000313" key="1">
    <source>
        <dbReference type="EMBL" id="GJN89378.1"/>
    </source>
</evidence>
<comment type="caution">
    <text evidence="1">The sequence shown here is derived from an EMBL/GenBank/DDBJ whole genome shotgun (WGS) entry which is preliminary data.</text>
</comment>
<organism evidence="1 2">
    <name type="scientific">Rhodotorula paludigena</name>
    <dbReference type="NCBI Taxonomy" id="86838"/>
    <lineage>
        <taxon>Eukaryota</taxon>
        <taxon>Fungi</taxon>
        <taxon>Dikarya</taxon>
        <taxon>Basidiomycota</taxon>
        <taxon>Pucciniomycotina</taxon>
        <taxon>Microbotryomycetes</taxon>
        <taxon>Sporidiobolales</taxon>
        <taxon>Sporidiobolaceae</taxon>
        <taxon>Rhodotorula</taxon>
    </lineage>
</organism>
<gene>
    <name evidence="1" type="ORF">Rhopal_002358-T1</name>
</gene>
<accession>A0AAV5GL34</accession>
<proteinExistence type="predicted"/>
<sequence>MAATDTAAGVPIFPAPWSLTGEGWIVPIYTPFSEEPIPLPDASYADLEKGTPADLSDRFHGGVGFVMIVRYTTGDAGPYDEIMYVPGLFSRSGAKDGDKPQYDFAITRIYVSTDESVANGRRNWGIPKHRADFSFTPSGSSTLLTVSHPSSPSKPFFRCLIRDSRTTPFALPVSTSWLSSALVRPLLSGYTPALVQPPLPAAEPDAHAVRAKGQRADALVASERTFVVEPTATGWSRVARIEPCGDGEGDERTGFGDGKSFPRFEVYGQRLNVHLTSFEMQFPAPRTLAE</sequence>
<name>A0AAV5GL34_9BASI</name>
<reference evidence="1 2" key="1">
    <citation type="submission" date="2021-12" db="EMBL/GenBank/DDBJ databases">
        <title>High titer production of polyol ester of fatty acids by Rhodotorula paludigena BS15 towards product separation-free biomass refinery.</title>
        <authorList>
            <person name="Mano J."/>
            <person name="Ono H."/>
            <person name="Tanaka T."/>
            <person name="Naito K."/>
            <person name="Sushida H."/>
            <person name="Ike M."/>
            <person name="Tokuyasu K."/>
            <person name="Kitaoka M."/>
        </authorList>
    </citation>
    <scope>NUCLEOTIDE SEQUENCE [LARGE SCALE GENOMIC DNA]</scope>
    <source>
        <strain evidence="1 2">BS15</strain>
    </source>
</reference>
<dbReference type="AlphaFoldDB" id="A0AAV5GL34"/>
<evidence type="ECO:0008006" key="3">
    <source>
        <dbReference type="Google" id="ProtNLM"/>
    </source>
</evidence>
<dbReference type="PANTHER" id="PTHR40518:SF1">
    <property type="entry name" value="ACETOACETATE DECARBOXYLASE"/>
    <property type="match status" value="1"/>
</dbReference>
<dbReference type="EMBL" id="BQKY01000004">
    <property type="protein sequence ID" value="GJN89378.1"/>
    <property type="molecule type" value="Genomic_DNA"/>
</dbReference>
<keyword evidence="2" id="KW-1185">Reference proteome</keyword>
<dbReference type="Proteomes" id="UP001342314">
    <property type="component" value="Unassembled WGS sequence"/>
</dbReference>
<dbReference type="InterPro" id="IPR023375">
    <property type="entry name" value="ADC_dom_sf"/>
</dbReference>
<protein>
    <recommendedName>
        <fullName evidence="3">Acetoacetate decarboxylase</fullName>
    </recommendedName>
</protein>
<dbReference type="PANTHER" id="PTHR40518">
    <property type="entry name" value="ACETOACETATE DECARBOXYLASE"/>
    <property type="match status" value="1"/>
</dbReference>